<evidence type="ECO:0000313" key="2">
    <source>
        <dbReference type="Proteomes" id="UP000265703"/>
    </source>
</evidence>
<dbReference type="Proteomes" id="UP000265703">
    <property type="component" value="Unassembled WGS sequence"/>
</dbReference>
<proteinExistence type="predicted"/>
<dbReference type="SUPFAM" id="SSF56112">
    <property type="entry name" value="Protein kinase-like (PK-like)"/>
    <property type="match status" value="1"/>
</dbReference>
<accession>A0A397SME0</accession>
<evidence type="ECO:0008006" key="3">
    <source>
        <dbReference type="Google" id="ProtNLM"/>
    </source>
</evidence>
<organism evidence="1 2">
    <name type="scientific">Glomus cerebriforme</name>
    <dbReference type="NCBI Taxonomy" id="658196"/>
    <lineage>
        <taxon>Eukaryota</taxon>
        <taxon>Fungi</taxon>
        <taxon>Fungi incertae sedis</taxon>
        <taxon>Mucoromycota</taxon>
        <taxon>Glomeromycotina</taxon>
        <taxon>Glomeromycetes</taxon>
        <taxon>Glomerales</taxon>
        <taxon>Glomeraceae</taxon>
        <taxon>Glomus</taxon>
    </lineage>
</organism>
<dbReference type="AlphaFoldDB" id="A0A397SME0"/>
<protein>
    <recommendedName>
        <fullName evidence="3">Serine-threonine/tyrosine-protein kinase catalytic domain-containing protein</fullName>
    </recommendedName>
</protein>
<dbReference type="OrthoDB" id="2317701at2759"/>
<name>A0A397SME0_9GLOM</name>
<reference evidence="1 2" key="1">
    <citation type="submission" date="2018-06" db="EMBL/GenBank/DDBJ databases">
        <title>Comparative genomics reveals the genomic features of Rhizophagus irregularis, R. cerebriforme, R. diaphanum and Gigaspora rosea, and their symbiotic lifestyle signature.</title>
        <authorList>
            <person name="Morin E."/>
            <person name="San Clemente H."/>
            <person name="Chen E.C.H."/>
            <person name="De La Providencia I."/>
            <person name="Hainaut M."/>
            <person name="Kuo A."/>
            <person name="Kohler A."/>
            <person name="Murat C."/>
            <person name="Tang N."/>
            <person name="Roy S."/>
            <person name="Loubradou J."/>
            <person name="Henrissat B."/>
            <person name="Grigoriev I.V."/>
            <person name="Corradi N."/>
            <person name="Roux C."/>
            <person name="Martin F.M."/>
        </authorList>
    </citation>
    <scope>NUCLEOTIDE SEQUENCE [LARGE SCALE GENOMIC DNA]</scope>
    <source>
        <strain evidence="1 2">DAOM 227022</strain>
    </source>
</reference>
<sequence>MALILKCWKLEPYNRPTMNQVIAKLKTIITINNYDSVSQNFYKADIKEIEPTTKNINKNIFEEDLSIIIAGFSCLI</sequence>
<evidence type="ECO:0000313" key="1">
    <source>
        <dbReference type="EMBL" id="RIA83774.1"/>
    </source>
</evidence>
<gene>
    <name evidence="1" type="ORF">C1645_833252</name>
</gene>
<comment type="caution">
    <text evidence="1">The sequence shown here is derived from an EMBL/GenBank/DDBJ whole genome shotgun (WGS) entry which is preliminary data.</text>
</comment>
<dbReference type="Gene3D" id="1.10.510.10">
    <property type="entry name" value="Transferase(Phosphotransferase) domain 1"/>
    <property type="match status" value="1"/>
</dbReference>
<keyword evidence="2" id="KW-1185">Reference proteome</keyword>
<dbReference type="InterPro" id="IPR011009">
    <property type="entry name" value="Kinase-like_dom_sf"/>
</dbReference>
<dbReference type="EMBL" id="QKYT01000542">
    <property type="protein sequence ID" value="RIA83774.1"/>
    <property type="molecule type" value="Genomic_DNA"/>
</dbReference>